<sequence length="112" mass="11981">MTSLLTSQRVYSAITCSCQAADVESQVVLPGYLASQSPHPHIRGCIDSAVPPKGGIVGKLKKLYSTTVCTHVLCISIADSLDYGRTNASHRSGILPVLRSHAGTRVRCNQMK</sequence>
<dbReference type="HOGENOM" id="CLU_2146859_0_0_1"/>
<protein>
    <submittedName>
        <fullName evidence="1">Uncharacterized protein</fullName>
    </submittedName>
</protein>
<name>A0A0C9Z5V4_9AGAM</name>
<evidence type="ECO:0000313" key="2">
    <source>
        <dbReference type="Proteomes" id="UP000054018"/>
    </source>
</evidence>
<reference evidence="1 2" key="1">
    <citation type="submission" date="2014-04" db="EMBL/GenBank/DDBJ databases">
        <authorList>
            <consortium name="DOE Joint Genome Institute"/>
            <person name="Kuo A."/>
            <person name="Kohler A."/>
            <person name="Costa M.D."/>
            <person name="Nagy L.G."/>
            <person name="Floudas D."/>
            <person name="Copeland A."/>
            <person name="Barry K.W."/>
            <person name="Cichocki N."/>
            <person name="Veneault-Fourrey C."/>
            <person name="LaButti K."/>
            <person name="Lindquist E.A."/>
            <person name="Lipzen A."/>
            <person name="Lundell T."/>
            <person name="Morin E."/>
            <person name="Murat C."/>
            <person name="Sun H."/>
            <person name="Tunlid A."/>
            <person name="Henrissat B."/>
            <person name="Grigoriev I.V."/>
            <person name="Hibbett D.S."/>
            <person name="Martin F."/>
            <person name="Nordberg H.P."/>
            <person name="Cantor M.N."/>
            <person name="Hua S.X."/>
        </authorList>
    </citation>
    <scope>NUCLEOTIDE SEQUENCE [LARGE SCALE GENOMIC DNA]</scope>
    <source>
        <strain evidence="1 2">441</strain>
    </source>
</reference>
<proteinExistence type="predicted"/>
<reference evidence="2" key="2">
    <citation type="submission" date="2015-01" db="EMBL/GenBank/DDBJ databases">
        <title>Evolutionary Origins and Diversification of the Mycorrhizal Mutualists.</title>
        <authorList>
            <consortium name="DOE Joint Genome Institute"/>
            <consortium name="Mycorrhizal Genomics Consortium"/>
            <person name="Kohler A."/>
            <person name="Kuo A."/>
            <person name="Nagy L.G."/>
            <person name="Floudas D."/>
            <person name="Copeland A."/>
            <person name="Barry K.W."/>
            <person name="Cichocki N."/>
            <person name="Veneault-Fourrey C."/>
            <person name="LaButti K."/>
            <person name="Lindquist E.A."/>
            <person name="Lipzen A."/>
            <person name="Lundell T."/>
            <person name="Morin E."/>
            <person name="Murat C."/>
            <person name="Riley R."/>
            <person name="Ohm R."/>
            <person name="Sun H."/>
            <person name="Tunlid A."/>
            <person name="Henrissat B."/>
            <person name="Grigoriev I.V."/>
            <person name="Hibbett D.S."/>
            <person name="Martin F."/>
        </authorList>
    </citation>
    <scope>NUCLEOTIDE SEQUENCE [LARGE SCALE GENOMIC DNA]</scope>
    <source>
        <strain evidence="2">441</strain>
    </source>
</reference>
<organism evidence="1 2">
    <name type="scientific">Pisolithus microcarpus 441</name>
    <dbReference type="NCBI Taxonomy" id="765257"/>
    <lineage>
        <taxon>Eukaryota</taxon>
        <taxon>Fungi</taxon>
        <taxon>Dikarya</taxon>
        <taxon>Basidiomycota</taxon>
        <taxon>Agaricomycotina</taxon>
        <taxon>Agaricomycetes</taxon>
        <taxon>Agaricomycetidae</taxon>
        <taxon>Boletales</taxon>
        <taxon>Sclerodermatineae</taxon>
        <taxon>Pisolithaceae</taxon>
        <taxon>Pisolithus</taxon>
    </lineage>
</organism>
<accession>A0A0C9Z5V4</accession>
<dbReference type="AlphaFoldDB" id="A0A0C9Z5V4"/>
<dbReference type="EMBL" id="KN833715">
    <property type="protein sequence ID" value="KIK24486.1"/>
    <property type="molecule type" value="Genomic_DNA"/>
</dbReference>
<gene>
    <name evidence="1" type="ORF">PISMIDRAFT_400568</name>
</gene>
<keyword evidence="2" id="KW-1185">Reference proteome</keyword>
<dbReference type="Proteomes" id="UP000054018">
    <property type="component" value="Unassembled WGS sequence"/>
</dbReference>
<evidence type="ECO:0000313" key="1">
    <source>
        <dbReference type="EMBL" id="KIK24486.1"/>
    </source>
</evidence>